<proteinExistence type="predicted"/>
<dbReference type="Gene3D" id="3.40.50.1820">
    <property type="entry name" value="alpha/beta hydrolase"/>
    <property type="match status" value="1"/>
</dbReference>
<dbReference type="GO" id="GO:0016042">
    <property type="term" value="P:lipid catabolic process"/>
    <property type="evidence" value="ECO:0007669"/>
    <property type="project" value="InterPro"/>
</dbReference>
<dbReference type="EMBL" id="WRPP01000011">
    <property type="protein sequence ID" value="MVU82827.1"/>
    <property type="molecule type" value="Genomic_DNA"/>
</dbReference>
<protein>
    <recommendedName>
        <fullName evidence="4">Lipase</fullName>
    </recommendedName>
</protein>
<dbReference type="Pfam" id="PF01674">
    <property type="entry name" value="Lipase_2"/>
    <property type="match status" value="1"/>
</dbReference>
<evidence type="ECO:0008006" key="4">
    <source>
        <dbReference type="Google" id="ProtNLM"/>
    </source>
</evidence>
<dbReference type="GO" id="GO:0016787">
    <property type="term" value="F:hydrolase activity"/>
    <property type="evidence" value="ECO:0007669"/>
    <property type="project" value="InterPro"/>
</dbReference>
<sequence length="291" mass="30123">MRIRAKVAVAILSAAMLSTATAQAAPDSGSSSKPLPVGATIEPPIDCAPTSAHPYPVVVLPGGDGAPEQTDAQWATMLGALRDAGYCTVLFQGGIVEDKRWNGDIPGEAQQVADFIAKVRATTGADKVEIVAHSAGTIVTNYYLKLLAGAPTVSHAVFITPEVRGCDGAGVFGIKNPPVTPVQLMTALPLLASVLAASSPDMATAMQMAPTSPVYKSIFDTQVTQPGVTYSVIATRNDQLATPAPACSTLDEPGVVNAVYEDLFPGADAVDHSLIRSSTNTAGWVLQQLNR</sequence>
<gene>
    <name evidence="2" type="ORF">GPX89_37035</name>
</gene>
<name>A0A7K1V8F8_9NOCA</name>
<dbReference type="RefSeq" id="WP_157392442.1">
    <property type="nucleotide sequence ID" value="NZ_WRPP01000011.1"/>
</dbReference>
<reference evidence="2 3" key="1">
    <citation type="submission" date="2019-12" db="EMBL/GenBank/DDBJ databases">
        <title>Nocardia sp. nov. ET3-3 isolated from soil.</title>
        <authorList>
            <person name="Kanchanasin P."/>
            <person name="Tanasupawat S."/>
            <person name="Yuki M."/>
            <person name="Kudo T."/>
        </authorList>
    </citation>
    <scope>NUCLEOTIDE SEQUENCE [LARGE SCALE GENOMIC DNA]</scope>
    <source>
        <strain evidence="2 3">ET3-3</strain>
    </source>
</reference>
<evidence type="ECO:0000313" key="3">
    <source>
        <dbReference type="Proteomes" id="UP000466794"/>
    </source>
</evidence>
<dbReference type="Proteomes" id="UP000466794">
    <property type="component" value="Unassembled WGS sequence"/>
</dbReference>
<feature type="signal peptide" evidence="1">
    <location>
        <begin position="1"/>
        <end position="24"/>
    </location>
</feature>
<dbReference type="InterPro" id="IPR002918">
    <property type="entry name" value="Lipase_EstA/Esterase_EstB"/>
</dbReference>
<comment type="caution">
    <text evidence="2">The sequence shown here is derived from an EMBL/GenBank/DDBJ whole genome shotgun (WGS) entry which is preliminary data.</text>
</comment>
<keyword evidence="1" id="KW-0732">Signal</keyword>
<evidence type="ECO:0000313" key="2">
    <source>
        <dbReference type="EMBL" id="MVU82827.1"/>
    </source>
</evidence>
<feature type="chain" id="PRO_5029756792" description="Lipase" evidence="1">
    <location>
        <begin position="25"/>
        <end position="291"/>
    </location>
</feature>
<dbReference type="AlphaFoldDB" id="A0A7K1V8F8"/>
<accession>A0A7K1V8F8</accession>
<dbReference type="SUPFAM" id="SSF53474">
    <property type="entry name" value="alpha/beta-Hydrolases"/>
    <property type="match status" value="1"/>
</dbReference>
<evidence type="ECO:0000256" key="1">
    <source>
        <dbReference type="SAM" id="SignalP"/>
    </source>
</evidence>
<dbReference type="InterPro" id="IPR029058">
    <property type="entry name" value="AB_hydrolase_fold"/>
</dbReference>
<keyword evidence="3" id="KW-1185">Reference proteome</keyword>
<organism evidence="2 3">
    <name type="scientific">Nocardia terrae</name>
    <dbReference type="NCBI Taxonomy" id="2675851"/>
    <lineage>
        <taxon>Bacteria</taxon>
        <taxon>Bacillati</taxon>
        <taxon>Actinomycetota</taxon>
        <taxon>Actinomycetes</taxon>
        <taxon>Mycobacteriales</taxon>
        <taxon>Nocardiaceae</taxon>
        <taxon>Nocardia</taxon>
    </lineage>
</organism>